<keyword evidence="3" id="KW-1185">Reference proteome</keyword>
<dbReference type="RefSeq" id="WP_248956691.1">
    <property type="nucleotide sequence ID" value="NZ_JAKIKU010000012.1"/>
</dbReference>
<sequence>MSDLSLNAADDLDILSDNEMLRYSRQISIKAMDIEGQEKLKQAKVLVIGAGGLGCTVTQYLAVAGVGEMTLVDFDTVELSNLQRQVLHHDENIGQAKVDSAKQTLAQLNPLITINTINEFLDEARIEHLVSEHMLVLDCTDNVQVREQLNQSCYKHKISFISAAAIRMEGTVTVFDYQSSSPCYHCYSSLFGEQQLTCVESGILAPVVGLVGCIQATEAIKAISQMGQGLNGRILMIDAMTMEFREMKLPKQANCSVCSAPV</sequence>
<dbReference type="Proteomes" id="UP001202134">
    <property type="component" value="Unassembled WGS sequence"/>
</dbReference>
<organism evidence="2 3">
    <name type="scientific">Shewanella electrodiphila</name>
    <dbReference type="NCBI Taxonomy" id="934143"/>
    <lineage>
        <taxon>Bacteria</taxon>
        <taxon>Pseudomonadati</taxon>
        <taxon>Pseudomonadota</taxon>
        <taxon>Gammaproteobacteria</taxon>
        <taxon>Alteromonadales</taxon>
        <taxon>Shewanellaceae</taxon>
        <taxon>Shewanella</taxon>
    </lineage>
</organism>
<gene>
    <name evidence="2" type="primary">moeB</name>
    <name evidence="2" type="ORF">L2737_18315</name>
</gene>
<dbReference type="EMBL" id="JAKIKU010000012">
    <property type="protein sequence ID" value="MCL1047258.1"/>
    <property type="molecule type" value="Genomic_DNA"/>
</dbReference>
<keyword evidence="2" id="KW-0548">Nucleotidyltransferase</keyword>
<dbReference type="InterPro" id="IPR035985">
    <property type="entry name" value="Ubiquitin-activating_enz"/>
</dbReference>
<proteinExistence type="predicted"/>
<evidence type="ECO:0000259" key="1">
    <source>
        <dbReference type="Pfam" id="PF00899"/>
    </source>
</evidence>
<dbReference type="SUPFAM" id="SSF69572">
    <property type="entry name" value="Activating enzymes of the ubiquitin-like proteins"/>
    <property type="match status" value="1"/>
</dbReference>
<reference evidence="2 3" key="1">
    <citation type="submission" date="2022-01" db="EMBL/GenBank/DDBJ databases">
        <title>Whole genome-based taxonomy of the Shewanellaceae.</title>
        <authorList>
            <person name="Martin-Rodriguez A.J."/>
        </authorList>
    </citation>
    <scope>NUCLEOTIDE SEQUENCE [LARGE SCALE GENOMIC DNA]</scope>
    <source>
        <strain evidence="2 3">DSM 24955</strain>
    </source>
</reference>
<name>A0ABT0KU17_9GAMM</name>
<comment type="caution">
    <text evidence="2">The sequence shown here is derived from an EMBL/GenBank/DDBJ whole genome shotgun (WGS) entry which is preliminary data.</text>
</comment>
<dbReference type="NCBIfam" id="TIGR02355">
    <property type="entry name" value="moeB"/>
    <property type="match status" value="1"/>
</dbReference>
<dbReference type="CDD" id="cd00757">
    <property type="entry name" value="ThiF_MoeB_HesA_family"/>
    <property type="match status" value="1"/>
</dbReference>
<dbReference type="InterPro" id="IPR012730">
    <property type="entry name" value="Mopterin_Synthase_Sase_MoeB"/>
</dbReference>
<dbReference type="PANTHER" id="PTHR10953">
    <property type="entry name" value="UBIQUITIN-ACTIVATING ENZYME E1"/>
    <property type="match status" value="1"/>
</dbReference>
<evidence type="ECO:0000313" key="2">
    <source>
        <dbReference type="EMBL" id="MCL1047258.1"/>
    </source>
</evidence>
<accession>A0ABT0KU17</accession>
<dbReference type="NCBIfam" id="NF004281">
    <property type="entry name" value="PRK05690.1"/>
    <property type="match status" value="1"/>
</dbReference>
<dbReference type="InterPro" id="IPR000594">
    <property type="entry name" value="ThiF_NAD_FAD-bd"/>
</dbReference>
<feature type="domain" description="THIF-type NAD/FAD binding fold" evidence="1">
    <location>
        <begin position="23"/>
        <end position="257"/>
    </location>
</feature>
<dbReference type="EC" id="2.7.7.80" evidence="2"/>
<keyword evidence="2" id="KW-0808">Transferase</keyword>
<dbReference type="Gene3D" id="3.40.50.720">
    <property type="entry name" value="NAD(P)-binding Rossmann-like Domain"/>
    <property type="match status" value="1"/>
</dbReference>
<dbReference type="PANTHER" id="PTHR10953:SF194">
    <property type="entry name" value="MOLYBDOPTERIN-SYNTHASE ADENYLYLTRANSFERASE"/>
    <property type="match status" value="1"/>
</dbReference>
<evidence type="ECO:0000313" key="3">
    <source>
        <dbReference type="Proteomes" id="UP001202134"/>
    </source>
</evidence>
<protein>
    <submittedName>
        <fullName evidence="2">Molybdopterin-synthase adenylyltransferase MoeB</fullName>
        <ecNumber evidence="2">2.7.7.80</ecNumber>
    </submittedName>
</protein>
<dbReference type="GO" id="GO:0061605">
    <property type="term" value="F:molybdopterin-synthase adenylyltransferase activity"/>
    <property type="evidence" value="ECO:0007669"/>
    <property type="project" value="UniProtKB-EC"/>
</dbReference>
<dbReference type="Pfam" id="PF00899">
    <property type="entry name" value="ThiF"/>
    <property type="match status" value="1"/>
</dbReference>
<dbReference type="InterPro" id="IPR045886">
    <property type="entry name" value="ThiF/MoeB/HesA"/>
</dbReference>